<keyword evidence="3 10" id="KW-0813">Transport</keyword>
<keyword evidence="17" id="KW-1185">Reference proteome</keyword>
<evidence type="ECO:0000256" key="6">
    <source>
        <dbReference type="ARBA" id="ARBA00022729"/>
    </source>
</evidence>
<protein>
    <submittedName>
        <fullName evidence="16">Type II secretion system protein GspD</fullName>
    </submittedName>
</protein>
<sequence>MKHTPPLMPRLLLCALGLLLSGYACAHQDAAPAMPAMPAMPASAAAQEVTLNLRNVDIRTLIDTVSKATGINFVVDPRVRGDVTVVSSTPMDRDALYQVFLSVLEVYGYAAVPSGPVVKIVPSINARQTLQLHGHGEALITRVIRVSTVPVMQLLPLLRPLLPPQAILSAYPPGNVLIVTDRAANVDRIVQLVRQLDNPANGGVSIVQLRHASAEQVARTLDALQGGTAGEGGMPPVRVVADARSNSILIAGDPAAQARMRALIQQLDVALPAAGNSQVIFLRYAKAEDMAKLLQQVVQTQEKTTEKAKSVPESPVNIQADVTNNALIITGPPDRVRDLQKLVRQLDVRPKEVLIDAIIAEVSGDLSRQLGAQIAVLPTTGSTNYPVAVSNFTNGALPLATIAGGPSAVGQALAAAPGVFLGFGSSSGQTRYGLLLNALQSNSATNILSTPSLMTLDNKQAEIVVGQDVPFVTGSYSTTLNQGGGGTVSSPFQTIERKKVGITLKVTPQINEGDSVRLKLDLTVSSIAPSITGAVDLITNTRQVKTVVITDNGAIVVLGGLIQDSYTDSVQKVPLLGSIPILGRLFTSTSRQLQKQNLMIFLHPVIVDTQNQADAWTAEKYRILREQSARTKNSRESLQQQPLPTHLSQFVPAPASSGAAPAVAASVAPAPAASVDARNTPAITPAPASSAPTRARSTHGG</sequence>
<keyword evidence="4" id="KW-1134">Transmembrane beta strand</keyword>
<evidence type="ECO:0000256" key="11">
    <source>
        <dbReference type="SAM" id="MobiDB-lite"/>
    </source>
</evidence>
<reference evidence="16 17" key="1">
    <citation type="submission" date="2017-02" db="EMBL/GenBank/DDBJ databases">
        <title>Whole genome sequencing of Metallibacterium scheffleri DSM 24874 (T).</title>
        <authorList>
            <person name="Kumar S."/>
            <person name="Patil P."/>
            <person name="Patil P.B."/>
        </authorList>
    </citation>
    <scope>NUCLEOTIDE SEQUENCE [LARGE SCALE GENOMIC DNA]</scope>
    <source>
        <strain evidence="16 17">DSM 24874</strain>
    </source>
</reference>
<keyword evidence="6 12" id="KW-0732">Signal</keyword>
<evidence type="ECO:0000256" key="12">
    <source>
        <dbReference type="SAM" id="SignalP"/>
    </source>
</evidence>
<feature type="domain" description="NolW-like" evidence="14">
    <location>
        <begin position="205"/>
        <end position="270"/>
    </location>
</feature>
<evidence type="ECO:0000256" key="4">
    <source>
        <dbReference type="ARBA" id="ARBA00022452"/>
    </source>
</evidence>
<dbReference type="NCBIfam" id="TIGR02517">
    <property type="entry name" value="type_II_gspD"/>
    <property type="match status" value="1"/>
</dbReference>
<dbReference type="PANTHER" id="PTHR30332">
    <property type="entry name" value="PROBABLE GENERAL SECRETION PATHWAY PROTEIN D"/>
    <property type="match status" value="1"/>
</dbReference>
<dbReference type="Pfam" id="PF00263">
    <property type="entry name" value="Secretin"/>
    <property type="match status" value="1"/>
</dbReference>
<dbReference type="Proteomes" id="UP000307749">
    <property type="component" value="Unassembled WGS sequence"/>
</dbReference>
<feature type="region of interest" description="Disordered" evidence="11">
    <location>
        <begin position="631"/>
        <end position="701"/>
    </location>
</feature>
<evidence type="ECO:0000256" key="8">
    <source>
        <dbReference type="ARBA" id="ARBA00023136"/>
    </source>
</evidence>
<accession>A0A4S3KR86</accession>
<dbReference type="InterPro" id="IPR001775">
    <property type="entry name" value="GspD/PilQ"/>
</dbReference>
<evidence type="ECO:0000259" key="13">
    <source>
        <dbReference type="Pfam" id="PF00263"/>
    </source>
</evidence>
<feature type="signal peptide" evidence="12">
    <location>
        <begin position="1"/>
        <end position="26"/>
    </location>
</feature>
<keyword evidence="7" id="KW-0653">Protein transport</keyword>
<evidence type="ECO:0000259" key="14">
    <source>
        <dbReference type="Pfam" id="PF03958"/>
    </source>
</evidence>
<evidence type="ECO:0000256" key="1">
    <source>
        <dbReference type="ARBA" id="ARBA00004442"/>
    </source>
</evidence>
<evidence type="ECO:0000313" key="17">
    <source>
        <dbReference type="Proteomes" id="UP000307749"/>
    </source>
</evidence>
<dbReference type="STRING" id="993689.GCA_002077135_02717"/>
<keyword evidence="5" id="KW-0812">Transmembrane</keyword>
<dbReference type="GO" id="GO:0015628">
    <property type="term" value="P:protein secretion by the type II secretion system"/>
    <property type="evidence" value="ECO:0007669"/>
    <property type="project" value="InterPro"/>
</dbReference>
<feature type="domain" description="NolW-like" evidence="14">
    <location>
        <begin position="277"/>
        <end position="351"/>
    </location>
</feature>
<dbReference type="InterPro" id="IPR005644">
    <property type="entry name" value="NolW-like"/>
</dbReference>
<proteinExistence type="inferred from homology"/>
<comment type="caution">
    <text evidence="16">The sequence shown here is derived from an EMBL/GenBank/DDBJ whole genome shotgun (WGS) entry which is preliminary data.</text>
</comment>
<evidence type="ECO:0000256" key="9">
    <source>
        <dbReference type="ARBA" id="ARBA00023237"/>
    </source>
</evidence>
<dbReference type="GO" id="GO:0009279">
    <property type="term" value="C:cell outer membrane"/>
    <property type="evidence" value="ECO:0007669"/>
    <property type="project" value="UniProtKB-SubCell"/>
</dbReference>
<dbReference type="Gene3D" id="3.30.1370.120">
    <property type="match status" value="3"/>
</dbReference>
<comment type="similarity">
    <text evidence="2">Belongs to the bacterial secretin family. GSP D subfamily.</text>
</comment>
<dbReference type="Pfam" id="PF03958">
    <property type="entry name" value="Secretin_N"/>
    <property type="match status" value="3"/>
</dbReference>
<evidence type="ECO:0000256" key="10">
    <source>
        <dbReference type="RuleBase" id="RU004004"/>
    </source>
</evidence>
<comment type="subcellular location">
    <subcellularLocation>
        <location evidence="1 10">Cell outer membrane</location>
    </subcellularLocation>
</comment>
<dbReference type="PANTHER" id="PTHR30332:SF24">
    <property type="entry name" value="SECRETIN GSPD-RELATED"/>
    <property type="match status" value="1"/>
</dbReference>
<dbReference type="PRINTS" id="PR00811">
    <property type="entry name" value="BCTERIALGSPD"/>
</dbReference>
<evidence type="ECO:0000256" key="5">
    <source>
        <dbReference type="ARBA" id="ARBA00022692"/>
    </source>
</evidence>
<dbReference type="OrthoDB" id="9775455at2"/>
<feature type="domain" description="GspD-like N0" evidence="15">
    <location>
        <begin position="51"/>
        <end position="120"/>
    </location>
</feature>
<dbReference type="Pfam" id="PF21305">
    <property type="entry name" value="type_II_gspD_N0"/>
    <property type="match status" value="1"/>
</dbReference>
<evidence type="ECO:0000256" key="2">
    <source>
        <dbReference type="ARBA" id="ARBA00006980"/>
    </source>
</evidence>
<feature type="domain" description="Type II/III secretion system secretin-like" evidence="13">
    <location>
        <begin position="438"/>
        <end position="608"/>
    </location>
</feature>
<dbReference type="EMBL" id="MWQO01000010">
    <property type="protein sequence ID" value="THD11583.1"/>
    <property type="molecule type" value="Genomic_DNA"/>
</dbReference>
<organism evidence="16 17">
    <name type="scientific">Metallibacterium scheffleri</name>
    <dbReference type="NCBI Taxonomy" id="993689"/>
    <lineage>
        <taxon>Bacteria</taxon>
        <taxon>Pseudomonadati</taxon>
        <taxon>Pseudomonadota</taxon>
        <taxon>Gammaproteobacteria</taxon>
        <taxon>Lysobacterales</taxon>
        <taxon>Rhodanobacteraceae</taxon>
        <taxon>Metallibacterium</taxon>
    </lineage>
</organism>
<feature type="domain" description="NolW-like" evidence="14">
    <location>
        <begin position="141"/>
        <end position="200"/>
    </location>
</feature>
<dbReference type="AlphaFoldDB" id="A0A4S3KR86"/>
<keyword evidence="9" id="KW-0998">Cell outer membrane</keyword>
<dbReference type="RefSeq" id="WP_081128553.1">
    <property type="nucleotide sequence ID" value="NZ_LDOS01000002.1"/>
</dbReference>
<dbReference type="InterPro" id="IPR004846">
    <property type="entry name" value="T2SS/T3SS_dom"/>
</dbReference>
<dbReference type="PROSITE" id="PS51257">
    <property type="entry name" value="PROKAR_LIPOPROTEIN"/>
    <property type="match status" value="1"/>
</dbReference>
<evidence type="ECO:0000256" key="3">
    <source>
        <dbReference type="ARBA" id="ARBA00022448"/>
    </source>
</evidence>
<dbReference type="InterPro" id="IPR013356">
    <property type="entry name" value="T2SS_GspD"/>
</dbReference>
<gene>
    <name evidence="16" type="ORF">B1806_02940</name>
</gene>
<keyword evidence="8" id="KW-0472">Membrane</keyword>
<dbReference type="GO" id="GO:0015627">
    <property type="term" value="C:type II protein secretion system complex"/>
    <property type="evidence" value="ECO:0007669"/>
    <property type="project" value="InterPro"/>
</dbReference>
<evidence type="ECO:0000259" key="15">
    <source>
        <dbReference type="Pfam" id="PF21305"/>
    </source>
</evidence>
<evidence type="ECO:0000313" key="16">
    <source>
        <dbReference type="EMBL" id="THD11583.1"/>
    </source>
</evidence>
<dbReference type="InterPro" id="IPR050810">
    <property type="entry name" value="Bact_Secretion_Sys_Channel"/>
</dbReference>
<dbReference type="InterPro" id="IPR038591">
    <property type="entry name" value="NolW-like_sf"/>
</dbReference>
<feature type="chain" id="PRO_5020501073" evidence="12">
    <location>
        <begin position="27"/>
        <end position="701"/>
    </location>
</feature>
<evidence type="ECO:0000256" key="7">
    <source>
        <dbReference type="ARBA" id="ARBA00022927"/>
    </source>
</evidence>
<name>A0A4S3KR86_9GAMM</name>
<feature type="compositionally biased region" description="Low complexity" evidence="11">
    <location>
        <begin position="651"/>
        <end position="695"/>
    </location>
</feature>
<dbReference type="InterPro" id="IPR049371">
    <property type="entry name" value="GspD-like_N0"/>
</dbReference>
<feature type="compositionally biased region" description="Polar residues" evidence="11">
    <location>
        <begin position="636"/>
        <end position="648"/>
    </location>
</feature>